<organism evidence="2 3">
    <name type="scientific">Adoxophyes honmai nucleopolyhedrovirus</name>
    <dbReference type="NCBI Taxonomy" id="224399"/>
    <lineage>
        <taxon>Viruses</taxon>
        <taxon>Viruses incertae sedis</taxon>
        <taxon>Naldaviricetes</taxon>
        <taxon>Lefavirales</taxon>
        <taxon>Baculoviridae</taxon>
        <taxon>Alphabaculovirus</taxon>
        <taxon>Alphabaculovirus adhonmai</taxon>
    </lineage>
</organism>
<organismHost>
    <name type="scientific">Adoxophyes honmai</name>
    <name type="common">Smaller tea tortrix moth</name>
    <dbReference type="NCBI Taxonomy" id="85585"/>
</organismHost>
<keyword evidence="1" id="KW-0812">Transmembrane</keyword>
<evidence type="ECO:0000313" key="2">
    <source>
        <dbReference type="EMBL" id="BAC67341.1"/>
    </source>
</evidence>
<name>Q80LK6_NPVAH</name>
<dbReference type="GeneID" id="1485795"/>
<dbReference type="Proteomes" id="UP000232720">
    <property type="component" value="Genome"/>
</dbReference>
<dbReference type="EMBL" id="AP006270">
    <property type="protein sequence ID" value="BAC67341.1"/>
    <property type="molecule type" value="Genomic_DNA"/>
</dbReference>
<dbReference type="RefSeq" id="NP_818737.1">
    <property type="nucleotide sequence ID" value="NC_004690.1"/>
</dbReference>
<reference evidence="2 3" key="1">
    <citation type="journal article" date="2003" name="Virology">
        <title>Genome sequence and organization of a nucleopolyhedrovirus isolated from the smaller tea tortrix, Adoxophyes honmai.</title>
        <authorList>
            <person name="Nakai M."/>
            <person name="Goto C."/>
            <person name="Kang W."/>
            <person name="Shikata M."/>
            <person name="Luque T."/>
            <person name="Kunimi Y."/>
        </authorList>
    </citation>
    <scope>NUCLEOTIDE SEQUENCE [LARGE SCALE GENOMIC DNA]</scope>
    <source>
        <strain evidence="2 3">ADN001</strain>
    </source>
</reference>
<proteinExistence type="predicted"/>
<sequence>MFVIYTKINADLTCALSNYAGIRLDKLYMCALTTKINYISGKIKFLVIYAMLLLLL</sequence>
<evidence type="ECO:0000256" key="1">
    <source>
        <dbReference type="SAM" id="Phobius"/>
    </source>
</evidence>
<keyword evidence="1" id="KW-1133">Transmembrane helix</keyword>
<feature type="transmembrane region" description="Helical" evidence="1">
    <location>
        <begin position="36"/>
        <end position="55"/>
    </location>
</feature>
<protein>
    <submittedName>
        <fullName evidence="2">Uncharacterized protein</fullName>
    </submittedName>
</protein>
<evidence type="ECO:0000313" key="3">
    <source>
        <dbReference type="Proteomes" id="UP000232720"/>
    </source>
</evidence>
<keyword evidence="3" id="KW-1185">Reference proteome</keyword>
<accession>Q80LK6</accession>
<keyword evidence="1" id="KW-0472">Membrane</keyword>
<dbReference type="KEGG" id="vg:1485795"/>